<keyword evidence="7" id="KW-0223">Dioxygenase</keyword>
<evidence type="ECO:0000256" key="2">
    <source>
        <dbReference type="ARBA" id="ARBA00022630"/>
    </source>
</evidence>
<dbReference type="SUPFAM" id="SSF55424">
    <property type="entry name" value="FAD/NAD-linked reductases, dimerisation (C-terminal) domain"/>
    <property type="match status" value="1"/>
</dbReference>
<dbReference type="GO" id="GO:0008860">
    <property type="term" value="F:ferredoxin-NAD+ reductase activity"/>
    <property type="evidence" value="ECO:0007669"/>
    <property type="project" value="UniProtKB-EC"/>
</dbReference>
<name>A0A7W6R765_9HYPH</name>
<dbReference type="GO" id="GO:0051213">
    <property type="term" value="F:dioxygenase activity"/>
    <property type="evidence" value="ECO:0007669"/>
    <property type="project" value="UniProtKB-KW"/>
</dbReference>
<protein>
    <submittedName>
        <fullName evidence="7">3-phenylpropionate/trans-cinnamate dioxygenase ferredoxin reductase subunit</fullName>
        <ecNumber evidence="7">1.18.1.3</ecNumber>
    </submittedName>
</protein>
<evidence type="ECO:0000256" key="4">
    <source>
        <dbReference type="ARBA" id="ARBA00023002"/>
    </source>
</evidence>
<dbReference type="Gene3D" id="3.30.390.30">
    <property type="match status" value="1"/>
</dbReference>
<dbReference type="SUPFAM" id="SSF51905">
    <property type="entry name" value="FAD/NAD(P)-binding domain"/>
    <property type="match status" value="1"/>
</dbReference>
<dbReference type="EMBL" id="JACIFY010000018">
    <property type="protein sequence ID" value="MBB4237947.1"/>
    <property type="molecule type" value="Genomic_DNA"/>
</dbReference>
<accession>A0A7W6R765</accession>
<evidence type="ECO:0000256" key="1">
    <source>
        <dbReference type="ARBA" id="ARBA00001974"/>
    </source>
</evidence>
<keyword evidence="2" id="KW-0285">Flavoprotein</keyword>
<gene>
    <name evidence="7" type="ORF">GGD57_004550</name>
</gene>
<dbReference type="Pfam" id="PF14759">
    <property type="entry name" value="Reductase_C"/>
    <property type="match status" value="1"/>
</dbReference>
<dbReference type="PRINTS" id="PR00368">
    <property type="entry name" value="FADPNR"/>
</dbReference>
<comment type="cofactor">
    <cofactor evidence="1">
        <name>FAD</name>
        <dbReference type="ChEBI" id="CHEBI:57692"/>
    </cofactor>
</comment>
<dbReference type="AlphaFoldDB" id="A0A7W6R765"/>
<dbReference type="InterPro" id="IPR023753">
    <property type="entry name" value="FAD/NAD-binding_dom"/>
</dbReference>
<proteinExistence type="predicted"/>
<dbReference type="InterPro" id="IPR050446">
    <property type="entry name" value="FAD-oxidoreductase/Apoptosis"/>
</dbReference>
<dbReference type="InterPro" id="IPR036188">
    <property type="entry name" value="FAD/NAD-bd_sf"/>
</dbReference>
<evidence type="ECO:0000313" key="8">
    <source>
        <dbReference type="Proteomes" id="UP000540909"/>
    </source>
</evidence>
<feature type="domain" description="FAD/NAD(P)-binding" evidence="5">
    <location>
        <begin position="44"/>
        <end position="330"/>
    </location>
</feature>
<dbReference type="Proteomes" id="UP000540909">
    <property type="component" value="Unassembled WGS sequence"/>
</dbReference>
<dbReference type="GO" id="GO:0005737">
    <property type="term" value="C:cytoplasm"/>
    <property type="evidence" value="ECO:0007669"/>
    <property type="project" value="TreeGrafter"/>
</dbReference>
<feature type="domain" description="Reductase C-terminal" evidence="6">
    <location>
        <begin position="349"/>
        <end position="435"/>
    </location>
</feature>
<dbReference type="InterPro" id="IPR028202">
    <property type="entry name" value="Reductase_C"/>
</dbReference>
<sequence>MGSVRAGHAQEHGRIRQEELSLPGRRLLLTSAGHLLLEQAMDGIIIVGAGEAGTRAAFALRETGFSGGVTLIGTEPHLPYERPPLSKPLNETVQMKPICGSEALKAAGIEYGQGVSASRLDAEAQSVVLSDGRTLTYDKLLLATGARPRRLTCPGAERALDFRTYADAAEVFSRGEAGKKVAIIGGGLIGMELAAVLRGKGIAVSVIEAAPKPLGRAVPPRFAAKLHARHQDEGVVFHLGQGVAEITDDAVVLANGDAVPADIVVAAIGVQPDVALAEAAGLATGNGILTDGCLRTSDPNIFAAGDCAAVAQPGGGHMRFESWRNARSQAETASRNMAGGNDAFAAIPWFWSDQYDLGLQVAGLPLPGYQSVVRALGEGELEFYLDHGRLVAAAGLGIGNGLAKDIKLAEMLIVAGSNPDPEALADPALNLKALLRSARAA</sequence>
<evidence type="ECO:0000259" key="6">
    <source>
        <dbReference type="Pfam" id="PF14759"/>
    </source>
</evidence>
<dbReference type="PANTHER" id="PTHR43557:SF2">
    <property type="entry name" value="RIESKE DOMAIN-CONTAINING PROTEIN-RELATED"/>
    <property type="match status" value="1"/>
</dbReference>
<reference evidence="7 8" key="1">
    <citation type="submission" date="2020-08" db="EMBL/GenBank/DDBJ databases">
        <title>Genomic Encyclopedia of Type Strains, Phase IV (KMG-V): Genome sequencing to study the core and pangenomes of soil and plant-associated prokaryotes.</title>
        <authorList>
            <person name="Whitman W."/>
        </authorList>
    </citation>
    <scope>NUCLEOTIDE SEQUENCE [LARGE SCALE GENOMIC DNA]</scope>
    <source>
        <strain evidence="7 8">SEMIA 4089</strain>
    </source>
</reference>
<evidence type="ECO:0000313" key="7">
    <source>
        <dbReference type="EMBL" id="MBB4237947.1"/>
    </source>
</evidence>
<keyword evidence="3" id="KW-0274">FAD</keyword>
<dbReference type="GO" id="GO:0016651">
    <property type="term" value="F:oxidoreductase activity, acting on NAD(P)H"/>
    <property type="evidence" value="ECO:0007669"/>
    <property type="project" value="TreeGrafter"/>
</dbReference>
<keyword evidence="4 7" id="KW-0560">Oxidoreductase</keyword>
<evidence type="ECO:0000259" key="5">
    <source>
        <dbReference type="Pfam" id="PF07992"/>
    </source>
</evidence>
<dbReference type="InterPro" id="IPR016156">
    <property type="entry name" value="FAD/NAD-linked_Rdtase_dimer_sf"/>
</dbReference>
<organism evidence="7 8">
    <name type="scientific">Rhizobium esperanzae</name>
    <dbReference type="NCBI Taxonomy" id="1967781"/>
    <lineage>
        <taxon>Bacteria</taxon>
        <taxon>Pseudomonadati</taxon>
        <taxon>Pseudomonadota</taxon>
        <taxon>Alphaproteobacteria</taxon>
        <taxon>Hyphomicrobiales</taxon>
        <taxon>Rhizobiaceae</taxon>
        <taxon>Rhizobium/Agrobacterium group</taxon>
        <taxon>Rhizobium</taxon>
    </lineage>
</organism>
<dbReference type="EC" id="1.18.1.3" evidence="7"/>
<comment type="caution">
    <text evidence="7">The sequence shown here is derived from an EMBL/GenBank/DDBJ whole genome shotgun (WGS) entry which is preliminary data.</text>
</comment>
<dbReference type="Gene3D" id="3.50.50.60">
    <property type="entry name" value="FAD/NAD(P)-binding domain"/>
    <property type="match status" value="2"/>
</dbReference>
<dbReference type="Pfam" id="PF07992">
    <property type="entry name" value="Pyr_redox_2"/>
    <property type="match status" value="1"/>
</dbReference>
<evidence type="ECO:0000256" key="3">
    <source>
        <dbReference type="ARBA" id="ARBA00022827"/>
    </source>
</evidence>
<dbReference type="PANTHER" id="PTHR43557">
    <property type="entry name" value="APOPTOSIS-INDUCING FACTOR 1"/>
    <property type="match status" value="1"/>
</dbReference>
<dbReference type="PRINTS" id="PR00469">
    <property type="entry name" value="PNDRDTASEII"/>
</dbReference>